<dbReference type="STRING" id="550983.A4R26_02520"/>
<evidence type="ECO:0000259" key="1">
    <source>
        <dbReference type="Pfam" id="PF00188"/>
    </source>
</evidence>
<dbReference type="AlphaFoldDB" id="A0A1V9FJV9"/>
<sequence>MNDYRRKKGLPALSMNASINAEAQRHSENMAARRTSFSHNGFQGRIKRISSSLNGGIENAAENVAMGSTSAQDVVNGWLTSSMHKRNIEGHYNLTGIGVAADKKGVLYFTQIFVAN</sequence>
<organism evidence="2 3">
    <name type="scientific">Niastella populi</name>
    <dbReference type="NCBI Taxonomy" id="550983"/>
    <lineage>
        <taxon>Bacteria</taxon>
        <taxon>Pseudomonadati</taxon>
        <taxon>Bacteroidota</taxon>
        <taxon>Chitinophagia</taxon>
        <taxon>Chitinophagales</taxon>
        <taxon>Chitinophagaceae</taxon>
        <taxon>Niastella</taxon>
    </lineage>
</organism>
<dbReference type="PANTHER" id="PTHR31157:SF1">
    <property type="entry name" value="SCP DOMAIN-CONTAINING PROTEIN"/>
    <property type="match status" value="1"/>
</dbReference>
<reference evidence="3" key="1">
    <citation type="submission" date="2016-04" db="EMBL/GenBank/DDBJ databases">
        <authorList>
            <person name="Chen L."/>
            <person name="Zhuang W."/>
            <person name="Wang G."/>
        </authorList>
    </citation>
    <scope>NUCLEOTIDE SEQUENCE [LARGE SCALE GENOMIC DNA]</scope>
    <source>
        <strain evidence="3">208</strain>
    </source>
</reference>
<protein>
    <recommendedName>
        <fullName evidence="1">SCP domain-containing protein</fullName>
    </recommendedName>
</protein>
<dbReference type="EMBL" id="LWBP01000188">
    <property type="protein sequence ID" value="OQP58663.1"/>
    <property type="molecule type" value="Genomic_DNA"/>
</dbReference>
<dbReference type="Gene3D" id="3.40.33.10">
    <property type="entry name" value="CAP"/>
    <property type="match status" value="1"/>
</dbReference>
<dbReference type="CDD" id="cd05379">
    <property type="entry name" value="CAP_bacterial"/>
    <property type="match status" value="1"/>
</dbReference>
<accession>A0A1V9FJV9</accession>
<dbReference type="Pfam" id="PF00188">
    <property type="entry name" value="CAP"/>
    <property type="match status" value="1"/>
</dbReference>
<dbReference type="Proteomes" id="UP000192276">
    <property type="component" value="Unassembled WGS sequence"/>
</dbReference>
<dbReference type="PANTHER" id="PTHR31157">
    <property type="entry name" value="SCP DOMAIN-CONTAINING PROTEIN"/>
    <property type="match status" value="1"/>
</dbReference>
<proteinExistence type="predicted"/>
<evidence type="ECO:0000313" key="3">
    <source>
        <dbReference type="Proteomes" id="UP000192276"/>
    </source>
</evidence>
<dbReference type="SUPFAM" id="SSF55797">
    <property type="entry name" value="PR-1-like"/>
    <property type="match status" value="1"/>
</dbReference>
<comment type="caution">
    <text evidence="2">The sequence shown here is derived from an EMBL/GenBank/DDBJ whole genome shotgun (WGS) entry which is preliminary data.</text>
</comment>
<gene>
    <name evidence="2" type="ORF">A4R26_02520</name>
</gene>
<dbReference type="InterPro" id="IPR035940">
    <property type="entry name" value="CAP_sf"/>
</dbReference>
<keyword evidence="3" id="KW-1185">Reference proteome</keyword>
<name>A0A1V9FJV9_9BACT</name>
<feature type="domain" description="SCP" evidence="1">
    <location>
        <begin position="1"/>
        <end position="113"/>
    </location>
</feature>
<evidence type="ECO:0000313" key="2">
    <source>
        <dbReference type="EMBL" id="OQP58663.1"/>
    </source>
</evidence>
<dbReference type="OrthoDB" id="982527at2"/>
<dbReference type="InterPro" id="IPR014044">
    <property type="entry name" value="CAP_dom"/>
</dbReference>